<accession>A0A225VLE1</accession>
<gene>
    <name evidence="1" type="ORF">PHMEG_00021621</name>
</gene>
<dbReference type="EMBL" id="NBNE01004078">
    <property type="protein sequence ID" value="OWZ06165.1"/>
    <property type="molecule type" value="Genomic_DNA"/>
</dbReference>
<sequence>MMEWTVPMGDTLQLRDDEIMEAQKQSRFMKILLELGVYHGMKIETRYGLVTVKTKSGWRDGAATNPLVSGV</sequence>
<reference evidence="2" key="1">
    <citation type="submission" date="2017-03" db="EMBL/GenBank/DDBJ databases">
        <title>Phytopthora megakarya and P. palmivora, two closely related causual agents of cacao black pod achieved similar genome size and gene model numbers by different mechanisms.</title>
        <authorList>
            <person name="Ali S."/>
            <person name="Shao J."/>
            <person name="Larry D.J."/>
            <person name="Kronmiller B."/>
            <person name="Shen D."/>
            <person name="Strem M.D."/>
            <person name="Melnick R.L."/>
            <person name="Guiltinan M.J."/>
            <person name="Tyler B.M."/>
            <person name="Meinhardt L.W."/>
            <person name="Bailey B.A."/>
        </authorList>
    </citation>
    <scope>NUCLEOTIDE SEQUENCE [LARGE SCALE GENOMIC DNA]</scope>
    <source>
        <strain evidence="2">zdho120</strain>
    </source>
</reference>
<dbReference type="AlphaFoldDB" id="A0A225VLE1"/>
<comment type="caution">
    <text evidence="1">The sequence shown here is derived from an EMBL/GenBank/DDBJ whole genome shotgun (WGS) entry which is preliminary data.</text>
</comment>
<protein>
    <submittedName>
        <fullName evidence="1">Uncharacterized protein</fullName>
    </submittedName>
</protein>
<dbReference type="Proteomes" id="UP000198211">
    <property type="component" value="Unassembled WGS sequence"/>
</dbReference>
<evidence type="ECO:0000313" key="1">
    <source>
        <dbReference type="EMBL" id="OWZ06165.1"/>
    </source>
</evidence>
<name>A0A225VLE1_9STRA</name>
<keyword evidence="2" id="KW-1185">Reference proteome</keyword>
<evidence type="ECO:0000313" key="2">
    <source>
        <dbReference type="Proteomes" id="UP000198211"/>
    </source>
</evidence>
<dbReference type="OrthoDB" id="129901at2759"/>
<proteinExistence type="predicted"/>
<organism evidence="1 2">
    <name type="scientific">Phytophthora megakarya</name>
    <dbReference type="NCBI Taxonomy" id="4795"/>
    <lineage>
        <taxon>Eukaryota</taxon>
        <taxon>Sar</taxon>
        <taxon>Stramenopiles</taxon>
        <taxon>Oomycota</taxon>
        <taxon>Peronosporomycetes</taxon>
        <taxon>Peronosporales</taxon>
        <taxon>Peronosporaceae</taxon>
        <taxon>Phytophthora</taxon>
    </lineage>
</organism>